<evidence type="ECO:0000313" key="2">
    <source>
        <dbReference type="EMBL" id="AOS45964.1"/>
    </source>
</evidence>
<dbReference type="Proteomes" id="UP000095228">
    <property type="component" value="Chromosome"/>
</dbReference>
<keyword evidence="3" id="KW-1185">Reference proteome</keyword>
<feature type="transmembrane region" description="Helical" evidence="1">
    <location>
        <begin position="54"/>
        <end position="75"/>
    </location>
</feature>
<proteinExistence type="predicted"/>
<gene>
    <name evidence="2" type="ORF">Verru16b_03055</name>
</gene>
<feature type="transmembrane region" description="Helical" evidence="1">
    <location>
        <begin position="15"/>
        <end position="42"/>
    </location>
</feature>
<dbReference type="AlphaFoldDB" id="A0A1D8AYM6"/>
<evidence type="ECO:0000256" key="1">
    <source>
        <dbReference type="SAM" id="Phobius"/>
    </source>
</evidence>
<evidence type="ECO:0000313" key="3">
    <source>
        <dbReference type="Proteomes" id="UP000095228"/>
    </source>
</evidence>
<dbReference type="KEGG" id="obg:Verru16b_03055"/>
<protein>
    <submittedName>
        <fullName evidence="2">Uncharacterized protein</fullName>
    </submittedName>
</protein>
<name>A0A1D8AYM6_9BACT</name>
<dbReference type="RefSeq" id="WP_069963066.1">
    <property type="nucleotide sequence ID" value="NZ_CP016094.1"/>
</dbReference>
<organism evidence="2 3">
    <name type="scientific">Lacunisphaera limnophila</name>
    <dbReference type="NCBI Taxonomy" id="1838286"/>
    <lineage>
        <taxon>Bacteria</taxon>
        <taxon>Pseudomonadati</taxon>
        <taxon>Verrucomicrobiota</taxon>
        <taxon>Opitutia</taxon>
        <taxon>Opitutales</taxon>
        <taxon>Opitutaceae</taxon>
        <taxon>Lacunisphaera</taxon>
    </lineage>
</organism>
<reference evidence="2 3" key="1">
    <citation type="submission" date="2016-06" db="EMBL/GenBank/DDBJ databases">
        <title>Three novel species with peptidoglycan cell walls form the new genus Lacunisphaera gen. nov. in the family Opitutaceae of the verrucomicrobial subdivision 4.</title>
        <authorList>
            <person name="Rast P."/>
            <person name="Gloeckner I."/>
            <person name="Jogler M."/>
            <person name="Boedeker C."/>
            <person name="Jeske O."/>
            <person name="Wiegand S."/>
            <person name="Reinhardt R."/>
            <person name="Schumann P."/>
            <person name="Rohde M."/>
            <person name="Spring S."/>
            <person name="Gloeckner F.O."/>
            <person name="Jogler C."/>
        </authorList>
    </citation>
    <scope>NUCLEOTIDE SEQUENCE [LARGE SCALE GENOMIC DNA]</scope>
    <source>
        <strain evidence="2 3">IG16b</strain>
    </source>
</reference>
<keyword evidence="1" id="KW-0812">Transmembrane</keyword>
<keyword evidence="1" id="KW-0472">Membrane</keyword>
<accession>A0A1D8AYM6</accession>
<sequence>MMKPILPIASGDPVLYLLIAGVLVLAGAAIGLGIAGTVMLFGKSEEKKKLGRRFVLTAAIPVVLAAGWWITVVGFD</sequence>
<keyword evidence="1" id="KW-1133">Transmembrane helix</keyword>
<dbReference type="EMBL" id="CP016094">
    <property type="protein sequence ID" value="AOS45964.1"/>
    <property type="molecule type" value="Genomic_DNA"/>
</dbReference>